<feature type="transmembrane region" description="Helical" evidence="1">
    <location>
        <begin position="12"/>
        <end position="30"/>
    </location>
</feature>
<keyword evidence="1" id="KW-0472">Membrane</keyword>
<evidence type="ECO:0000256" key="1">
    <source>
        <dbReference type="SAM" id="Phobius"/>
    </source>
</evidence>
<keyword evidence="1" id="KW-0812">Transmembrane</keyword>
<gene>
    <name evidence="2" type="ORF">NDES1114_LOCUS32093</name>
</gene>
<keyword evidence="1" id="KW-1133">Transmembrane helix</keyword>
<evidence type="ECO:0000313" key="2">
    <source>
        <dbReference type="EMBL" id="CAD9149593.1"/>
    </source>
</evidence>
<protein>
    <submittedName>
        <fullName evidence="2">Uncharacterized protein</fullName>
    </submittedName>
</protein>
<dbReference type="AlphaFoldDB" id="A0A7S1QWJ1"/>
<feature type="transmembrane region" description="Helical" evidence="1">
    <location>
        <begin position="78"/>
        <end position="99"/>
    </location>
</feature>
<feature type="transmembrane region" description="Helical" evidence="1">
    <location>
        <begin position="119"/>
        <end position="140"/>
    </location>
</feature>
<reference evidence="2" key="1">
    <citation type="submission" date="2021-01" db="EMBL/GenBank/DDBJ databases">
        <authorList>
            <person name="Corre E."/>
            <person name="Pelletier E."/>
            <person name="Niang G."/>
            <person name="Scheremetjew M."/>
            <person name="Finn R."/>
            <person name="Kale V."/>
            <person name="Holt S."/>
            <person name="Cochrane G."/>
            <person name="Meng A."/>
            <person name="Brown T."/>
            <person name="Cohen L."/>
        </authorList>
    </citation>
    <scope>NUCLEOTIDE SEQUENCE</scope>
    <source>
        <strain evidence="2">CCAP 1951/1</strain>
    </source>
</reference>
<proteinExistence type="predicted"/>
<organism evidence="2">
    <name type="scientific">Neobodo designis</name>
    <name type="common">Flagellated protozoan</name>
    <name type="synonym">Bodo designis</name>
    <dbReference type="NCBI Taxonomy" id="312471"/>
    <lineage>
        <taxon>Eukaryota</taxon>
        <taxon>Discoba</taxon>
        <taxon>Euglenozoa</taxon>
        <taxon>Kinetoplastea</taxon>
        <taxon>Metakinetoplastina</taxon>
        <taxon>Neobodonida</taxon>
        <taxon>Neobodo</taxon>
    </lineage>
</organism>
<name>A0A7S1QWJ1_NEODS</name>
<sequence length="247" mass="27726">MGGARRVPISLLVFYFFVVVLTIGNYSFNIRFEESVYGETMVMLYLVFTITGTIAYFFIAGVAWLWAGKYSSGSNDRVRKTAIGAFAMALAHDVPLFTIEWVLVQCCGFETNAFLATKFVFQCVAFAVSFIVSWLMYTYVGAEMLQYWYAWPTADQDTISAAKLRMQAEASKIKAHFTREWHDPGTEIMSPDERPAAVGVQEGEDHSDSDARFRTPRGLQRIVTALAPSCATVTRSRVDTDGRVYDV</sequence>
<accession>A0A7S1QWJ1</accession>
<dbReference type="EMBL" id="HBGF01047986">
    <property type="protein sequence ID" value="CAD9149593.1"/>
    <property type="molecule type" value="Transcribed_RNA"/>
</dbReference>
<feature type="transmembrane region" description="Helical" evidence="1">
    <location>
        <begin position="42"/>
        <end position="66"/>
    </location>
</feature>